<dbReference type="InterPro" id="IPR011598">
    <property type="entry name" value="bHLH_dom"/>
</dbReference>
<name>A0ABD2Q9W0_9PLAT</name>
<dbReference type="EMBL" id="JBJKFK010000555">
    <property type="protein sequence ID" value="KAL3316345.1"/>
    <property type="molecule type" value="Genomic_DNA"/>
</dbReference>
<dbReference type="AlphaFoldDB" id="A0ABD2Q9W0"/>
<evidence type="ECO:0000313" key="3">
    <source>
        <dbReference type="Proteomes" id="UP001626550"/>
    </source>
</evidence>
<feature type="non-terminal residue" evidence="2">
    <location>
        <position position="102"/>
    </location>
</feature>
<evidence type="ECO:0000259" key="1">
    <source>
        <dbReference type="PROSITE" id="PS50888"/>
    </source>
</evidence>
<dbReference type="PROSITE" id="PS50888">
    <property type="entry name" value="BHLH"/>
    <property type="match status" value="1"/>
</dbReference>
<organism evidence="2 3">
    <name type="scientific">Cichlidogyrus casuarinus</name>
    <dbReference type="NCBI Taxonomy" id="1844966"/>
    <lineage>
        <taxon>Eukaryota</taxon>
        <taxon>Metazoa</taxon>
        <taxon>Spiralia</taxon>
        <taxon>Lophotrochozoa</taxon>
        <taxon>Platyhelminthes</taxon>
        <taxon>Monogenea</taxon>
        <taxon>Monopisthocotylea</taxon>
        <taxon>Dactylogyridea</taxon>
        <taxon>Ancyrocephalidae</taxon>
        <taxon>Cichlidogyrus</taxon>
    </lineage>
</organism>
<protein>
    <recommendedName>
        <fullName evidence="1">BHLH domain-containing protein</fullName>
    </recommendedName>
</protein>
<evidence type="ECO:0000313" key="2">
    <source>
        <dbReference type="EMBL" id="KAL3316345.1"/>
    </source>
</evidence>
<sequence>MLSIKATQSLPHAIDKLAMRSDNSDDMLKATNSAKQRIMARKRRLLRASGLSLPAKNKKTLELAEADIPVTKEEVQEMRLLINSRERTRMQDLNRAMEQLKS</sequence>
<dbReference type="InterPro" id="IPR036638">
    <property type="entry name" value="HLH_DNA-bd_sf"/>
</dbReference>
<dbReference type="Proteomes" id="UP001626550">
    <property type="component" value="Unassembled WGS sequence"/>
</dbReference>
<keyword evidence="3" id="KW-1185">Reference proteome</keyword>
<gene>
    <name evidence="2" type="ORF">Ciccas_005006</name>
</gene>
<comment type="caution">
    <text evidence="2">The sequence shown here is derived from an EMBL/GenBank/DDBJ whole genome shotgun (WGS) entry which is preliminary data.</text>
</comment>
<dbReference type="Gene3D" id="4.10.280.10">
    <property type="entry name" value="Helix-loop-helix DNA-binding domain"/>
    <property type="match status" value="1"/>
</dbReference>
<reference evidence="2 3" key="1">
    <citation type="submission" date="2024-11" db="EMBL/GenBank/DDBJ databases">
        <title>Adaptive evolution of stress response genes in parasites aligns with host niche diversity.</title>
        <authorList>
            <person name="Hahn C."/>
            <person name="Resl P."/>
        </authorList>
    </citation>
    <scope>NUCLEOTIDE SEQUENCE [LARGE SCALE GENOMIC DNA]</scope>
    <source>
        <strain evidence="2">EGGRZ-B1_66</strain>
        <tissue evidence="2">Body</tissue>
    </source>
</reference>
<accession>A0ABD2Q9W0</accession>
<proteinExistence type="predicted"/>
<feature type="domain" description="BHLH" evidence="1">
    <location>
        <begin position="77"/>
        <end position="102"/>
    </location>
</feature>